<reference evidence="3 4" key="1">
    <citation type="submission" date="2019-11" db="EMBL/GenBank/DDBJ databases">
        <title>Comparative genomics of hydrocarbon-degrading Desulfosarcina strains.</title>
        <authorList>
            <person name="Watanabe M."/>
            <person name="Kojima H."/>
            <person name="Fukui M."/>
        </authorList>
    </citation>
    <scope>NUCLEOTIDE SEQUENCE [LARGE SCALE GENOMIC DNA]</scope>
    <source>
        <strain evidence="3 4">PL12</strain>
    </source>
</reference>
<gene>
    <name evidence="2 3" type="primary">scpA</name>
    <name evidence="3" type="ORF">DSCA_04010</name>
</gene>
<dbReference type="GO" id="GO:0006260">
    <property type="term" value="P:DNA replication"/>
    <property type="evidence" value="ECO:0007669"/>
    <property type="project" value="UniProtKB-UniRule"/>
</dbReference>
<organism evidence="3 4">
    <name type="scientific">Desulfosarcina alkanivorans</name>
    <dbReference type="NCBI Taxonomy" id="571177"/>
    <lineage>
        <taxon>Bacteria</taxon>
        <taxon>Pseudomonadati</taxon>
        <taxon>Thermodesulfobacteriota</taxon>
        <taxon>Desulfobacteria</taxon>
        <taxon>Desulfobacterales</taxon>
        <taxon>Desulfosarcinaceae</taxon>
        <taxon>Desulfosarcina</taxon>
    </lineage>
</organism>
<comment type="similarity">
    <text evidence="2">Belongs to the ScpA family.</text>
</comment>
<dbReference type="RefSeq" id="WP_155314832.1">
    <property type="nucleotide sequence ID" value="NZ_AP021874.1"/>
</dbReference>
<dbReference type="GO" id="GO:0005737">
    <property type="term" value="C:cytoplasm"/>
    <property type="evidence" value="ECO:0007669"/>
    <property type="project" value="UniProtKB-SubCell"/>
</dbReference>
<dbReference type="AlphaFoldDB" id="A0A5K7YI96"/>
<dbReference type="InterPro" id="IPR003768">
    <property type="entry name" value="ScpA"/>
</dbReference>
<evidence type="ECO:0000313" key="4">
    <source>
        <dbReference type="Proteomes" id="UP000427906"/>
    </source>
</evidence>
<dbReference type="Proteomes" id="UP000427906">
    <property type="component" value="Chromosome"/>
</dbReference>
<proteinExistence type="inferred from homology"/>
<protein>
    <recommendedName>
        <fullName evidence="1 2">Segregation and condensation protein A</fullName>
    </recommendedName>
</protein>
<keyword evidence="2" id="KW-0131">Cell cycle</keyword>
<dbReference type="Gene3D" id="6.10.250.2410">
    <property type="match status" value="1"/>
</dbReference>
<comment type="function">
    <text evidence="2">Participates in chromosomal partition during cell division. May act via the formation of a condensin-like complex containing Smc and ScpB that pull DNA away from mid-cell into both cell halves.</text>
</comment>
<keyword evidence="4" id="KW-1185">Reference proteome</keyword>
<dbReference type="KEGG" id="dalk:DSCA_04010"/>
<dbReference type="GO" id="GO:0007059">
    <property type="term" value="P:chromosome segregation"/>
    <property type="evidence" value="ECO:0007669"/>
    <property type="project" value="UniProtKB-UniRule"/>
</dbReference>
<comment type="subcellular location">
    <subcellularLocation>
        <location evidence="2">Cytoplasm</location>
    </subcellularLocation>
    <text evidence="2">Associated with two foci at the outer edges of the nucleoid region in young cells, and at four foci within both cell halves in older cells.</text>
</comment>
<evidence type="ECO:0000313" key="3">
    <source>
        <dbReference type="EMBL" id="BBO66471.1"/>
    </source>
</evidence>
<evidence type="ECO:0000256" key="2">
    <source>
        <dbReference type="HAMAP-Rule" id="MF_01805"/>
    </source>
</evidence>
<keyword evidence="2" id="KW-0132">Cell division</keyword>
<dbReference type="Pfam" id="PF02616">
    <property type="entry name" value="SMC_ScpA"/>
    <property type="match status" value="1"/>
</dbReference>
<dbReference type="Gene3D" id="1.10.10.580">
    <property type="entry name" value="Structural maintenance of chromosome 1. Chain E"/>
    <property type="match status" value="1"/>
</dbReference>
<dbReference type="InterPro" id="IPR023093">
    <property type="entry name" value="ScpA-like_C"/>
</dbReference>
<accession>A0A5K7YI96</accession>
<keyword evidence="2" id="KW-0159">Chromosome partition</keyword>
<dbReference type="PANTHER" id="PTHR33969">
    <property type="entry name" value="SEGREGATION AND CONDENSATION PROTEIN A"/>
    <property type="match status" value="1"/>
</dbReference>
<comment type="subunit">
    <text evidence="2">Component of a cohesin-like complex composed of ScpA, ScpB and the Smc homodimer, in which ScpA and ScpB bind to the head domain of Smc. The presence of the three proteins is required for the association of the complex with DNA.</text>
</comment>
<dbReference type="OrthoDB" id="9811016at2"/>
<sequence>MMDNVTEAVPGPSEDDRYRVKLQDVFEGPMDLLVHLIKKAEVDIYDIPISRITEQYLAYLEWMQQMNIDFAGDFVLMASTLTHIKSRMLLPAQIGEEEEEDPRLEITRPLLEYLRIKSAAEQLAERNLLGEKTFTRKPDTDILDGVEDDQVIRIGLFELIDAFQNILDKVTPGHRVDLTRNRVSVQERITQLTELLEARTSMTFDELFAEGRERSDIIVTFLAILEMAKLNLLRIAQHVPTGIIRVFYQ</sequence>
<dbReference type="EMBL" id="AP021874">
    <property type="protein sequence ID" value="BBO66471.1"/>
    <property type="molecule type" value="Genomic_DNA"/>
</dbReference>
<dbReference type="PANTHER" id="PTHR33969:SF2">
    <property type="entry name" value="SEGREGATION AND CONDENSATION PROTEIN A"/>
    <property type="match status" value="1"/>
</dbReference>
<name>A0A5K7YI96_9BACT</name>
<dbReference type="GO" id="GO:0051301">
    <property type="term" value="P:cell division"/>
    <property type="evidence" value="ECO:0007669"/>
    <property type="project" value="UniProtKB-KW"/>
</dbReference>
<evidence type="ECO:0000256" key="1">
    <source>
        <dbReference type="ARBA" id="ARBA00044777"/>
    </source>
</evidence>
<keyword evidence="2" id="KW-0963">Cytoplasm</keyword>
<dbReference type="HAMAP" id="MF_01805">
    <property type="entry name" value="ScpA"/>
    <property type="match status" value="1"/>
</dbReference>